<accession>A0A329YJB1</accession>
<proteinExistence type="predicted"/>
<name>A0A329YJB1_RHITR</name>
<reference evidence="1 2" key="1">
    <citation type="submission" date="2018-06" db="EMBL/GenBank/DDBJ databases">
        <title>Whole Genome Sequence of an efficient microsymbiont, Rhizobium tropici.</title>
        <authorList>
            <person name="Srinivasan R."/>
            <person name="Singh H.V."/>
            <person name="Srivastava R."/>
            <person name="Kumari B."/>
            <person name="Radhakrishna A."/>
        </authorList>
    </citation>
    <scope>NUCLEOTIDE SEQUENCE [LARGE SCALE GENOMIC DNA]</scope>
    <source>
        <strain evidence="1 2">IGFRI Rhizo-19</strain>
    </source>
</reference>
<dbReference type="OrthoDB" id="9134808at2"/>
<sequence>MSAPICTAKFKLISRVENQAGFTLTFEPVTSGSKENDQFFRYTPWGKLELGTINAEAASGFKVGGEYLLPFTPVE</sequence>
<dbReference type="Proteomes" id="UP000251205">
    <property type="component" value="Unassembled WGS sequence"/>
</dbReference>
<organism evidence="1 2">
    <name type="scientific">Rhizobium tropici</name>
    <dbReference type="NCBI Taxonomy" id="398"/>
    <lineage>
        <taxon>Bacteria</taxon>
        <taxon>Pseudomonadati</taxon>
        <taxon>Pseudomonadota</taxon>
        <taxon>Alphaproteobacteria</taxon>
        <taxon>Hyphomicrobiales</taxon>
        <taxon>Rhizobiaceae</taxon>
        <taxon>Rhizobium/Agrobacterium group</taxon>
        <taxon>Rhizobium</taxon>
    </lineage>
</organism>
<evidence type="ECO:0000313" key="1">
    <source>
        <dbReference type="EMBL" id="RAX42394.1"/>
    </source>
</evidence>
<comment type="caution">
    <text evidence="1">The sequence shown here is derived from an EMBL/GenBank/DDBJ whole genome shotgun (WGS) entry which is preliminary data.</text>
</comment>
<gene>
    <name evidence="1" type="ORF">DQ393_06010</name>
</gene>
<dbReference type="RefSeq" id="WP_112340880.1">
    <property type="nucleotide sequence ID" value="NZ_QMKK01000022.1"/>
</dbReference>
<evidence type="ECO:0000313" key="2">
    <source>
        <dbReference type="Proteomes" id="UP000251205"/>
    </source>
</evidence>
<dbReference type="AlphaFoldDB" id="A0A329YJB1"/>
<dbReference type="EMBL" id="QMKK01000022">
    <property type="protein sequence ID" value="RAX42394.1"/>
    <property type="molecule type" value="Genomic_DNA"/>
</dbReference>
<protein>
    <submittedName>
        <fullName evidence="1">Uncharacterized protein</fullName>
    </submittedName>
</protein>